<dbReference type="AlphaFoldDB" id="A0A7S2XDX5"/>
<name>A0A7S2XDX5_9EUKA</name>
<feature type="region of interest" description="Disordered" evidence="1">
    <location>
        <begin position="44"/>
        <end position="67"/>
    </location>
</feature>
<reference evidence="2" key="1">
    <citation type="submission" date="2021-01" db="EMBL/GenBank/DDBJ databases">
        <authorList>
            <person name="Corre E."/>
            <person name="Pelletier E."/>
            <person name="Niang G."/>
            <person name="Scheremetjew M."/>
            <person name="Finn R."/>
            <person name="Kale V."/>
            <person name="Holt S."/>
            <person name="Cochrane G."/>
            <person name="Meng A."/>
            <person name="Brown T."/>
            <person name="Cohen L."/>
        </authorList>
    </citation>
    <scope>NUCLEOTIDE SEQUENCE</scope>
    <source>
        <strain evidence="2">CCMP622</strain>
    </source>
</reference>
<protein>
    <submittedName>
        <fullName evidence="2">Uncharacterized protein</fullName>
    </submittedName>
</protein>
<gene>
    <name evidence="2" type="ORF">LSP00402_LOCUS15823</name>
</gene>
<proteinExistence type="predicted"/>
<evidence type="ECO:0000256" key="1">
    <source>
        <dbReference type="SAM" id="MobiDB-lite"/>
    </source>
</evidence>
<evidence type="ECO:0000313" key="2">
    <source>
        <dbReference type="EMBL" id="CAD9771833.1"/>
    </source>
</evidence>
<dbReference type="EMBL" id="HBHP01025477">
    <property type="protein sequence ID" value="CAD9771833.1"/>
    <property type="molecule type" value="Transcribed_RNA"/>
</dbReference>
<sequence length="174" mass="19967">MWWMRDDVEMLRTCKSNAERMKAVTTITDLLDSMVHISLRKRKECLDRRPQSKEPQGHRAATDSKKDLPSKTISTLKILKTTTSSVMFSIKIPNRNAVIEHIRIIIFDDSSLQFIVKTSHGCCAVRENANARFPSNTNWNSPSAHWDRRNRELLVIVPVACQDRALGSSERMET</sequence>
<organism evidence="2">
    <name type="scientific">Lotharella oceanica</name>
    <dbReference type="NCBI Taxonomy" id="641309"/>
    <lineage>
        <taxon>Eukaryota</taxon>
        <taxon>Sar</taxon>
        <taxon>Rhizaria</taxon>
        <taxon>Cercozoa</taxon>
        <taxon>Chlorarachniophyceae</taxon>
        <taxon>Lotharella</taxon>
    </lineage>
</organism>
<accession>A0A7S2XDX5</accession>